<name>A0ABQ7SMR3_PHRPL</name>
<comment type="caution">
    <text evidence="5">The sequence shown here is derived from an EMBL/GenBank/DDBJ whole genome shotgun (WGS) entry which is preliminary data.</text>
</comment>
<evidence type="ECO:0000313" key="6">
    <source>
        <dbReference type="Proteomes" id="UP000826234"/>
    </source>
</evidence>
<dbReference type="Pfam" id="PF00067">
    <property type="entry name" value="p450"/>
    <property type="match status" value="1"/>
</dbReference>
<accession>A0ABQ7SMR3</accession>
<dbReference type="InterPro" id="IPR001128">
    <property type="entry name" value="Cyt_P450"/>
</dbReference>
<dbReference type="Proteomes" id="UP000826234">
    <property type="component" value="Unassembled WGS sequence"/>
</dbReference>
<dbReference type="InterPro" id="IPR002401">
    <property type="entry name" value="Cyt_P450_E_grp-I"/>
</dbReference>
<dbReference type="PANTHER" id="PTHR24300">
    <property type="entry name" value="CYTOCHROME P450 508A4-RELATED"/>
    <property type="match status" value="1"/>
</dbReference>
<comment type="similarity">
    <text evidence="2">Belongs to the cytochrome P450 family.</text>
</comment>
<evidence type="ECO:0000256" key="3">
    <source>
        <dbReference type="ARBA" id="ARBA00022723"/>
    </source>
</evidence>
<keyword evidence="6" id="KW-1185">Reference proteome</keyword>
<evidence type="ECO:0000313" key="5">
    <source>
        <dbReference type="EMBL" id="KAH0618563.1"/>
    </source>
</evidence>
<comment type="cofactor">
    <cofactor evidence="1">
        <name>heme</name>
        <dbReference type="ChEBI" id="CHEBI:30413"/>
    </cofactor>
</comment>
<dbReference type="PANTHER" id="PTHR24300:SF177">
    <property type="entry name" value="CYTOCHROME P450 2J2"/>
    <property type="match status" value="1"/>
</dbReference>
<organism evidence="5 6">
    <name type="scientific">Phrynosoma platyrhinos</name>
    <name type="common">Desert horned lizard</name>
    <dbReference type="NCBI Taxonomy" id="52577"/>
    <lineage>
        <taxon>Eukaryota</taxon>
        <taxon>Metazoa</taxon>
        <taxon>Chordata</taxon>
        <taxon>Craniata</taxon>
        <taxon>Vertebrata</taxon>
        <taxon>Euteleostomi</taxon>
        <taxon>Lepidosauria</taxon>
        <taxon>Squamata</taxon>
        <taxon>Bifurcata</taxon>
        <taxon>Unidentata</taxon>
        <taxon>Episquamata</taxon>
        <taxon>Toxicofera</taxon>
        <taxon>Iguania</taxon>
        <taxon>Phrynosomatidae</taxon>
        <taxon>Phrynosomatinae</taxon>
        <taxon>Phrynosoma</taxon>
    </lineage>
</organism>
<dbReference type="Gene3D" id="1.10.630.10">
    <property type="entry name" value="Cytochrome P450"/>
    <property type="match status" value="1"/>
</dbReference>
<dbReference type="EMBL" id="JAIPUX010005289">
    <property type="protein sequence ID" value="KAH0618563.1"/>
    <property type="molecule type" value="Genomic_DNA"/>
</dbReference>
<reference evidence="5 6" key="1">
    <citation type="journal article" date="2022" name="Gigascience">
        <title>A chromosome-level genome assembly and annotation of the desert horned lizard, Phrynosoma platyrhinos, provides insight into chromosomal rearrangements among reptiles.</title>
        <authorList>
            <person name="Koochekian N."/>
            <person name="Ascanio A."/>
            <person name="Farleigh K."/>
            <person name="Card D.C."/>
            <person name="Schield D.R."/>
            <person name="Castoe T.A."/>
            <person name="Jezkova T."/>
        </authorList>
    </citation>
    <scope>NUCLEOTIDE SEQUENCE [LARGE SCALE GENOMIC DNA]</scope>
    <source>
        <strain evidence="5">NK-2021</strain>
    </source>
</reference>
<dbReference type="PRINTS" id="PR00385">
    <property type="entry name" value="P450"/>
</dbReference>
<dbReference type="InterPro" id="IPR050182">
    <property type="entry name" value="Cytochrome_P450_fam2"/>
</dbReference>
<evidence type="ECO:0000256" key="4">
    <source>
        <dbReference type="ARBA" id="ARBA00023004"/>
    </source>
</evidence>
<sequence>VLSYFLFKEDASSSFHKENLLQSTLDLFFAGTETTSTTLRWALLYMAIYPEIQGKFRRVQTEIDSVIGQSRQPEITDRDSMPYTNAVIHEVQRISNIFPLNVPRLTTVDTRLAGFHVPKVSL</sequence>
<feature type="non-terminal residue" evidence="5">
    <location>
        <position position="1"/>
    </location>
</feature>
<dbReference type="SUPFAM" id="SSF48264">
    <property type="entry name" value="Cytochrome P450"/>
    <property type="match status" value="1"/>
</dbReference>
<protein>
    <recommendedName>
        <fullName evidence="7">Cytochrome P450 2J2</fullName>
    </recommendedName>
</protein>
<proteinExistence type="inferred from homology"/>
<gene>
    <name evidence="5" type="ORF">JD844_017896</name>
</gene>
<evidence type="ECO:0008006" key="7">
    <source>
        <dbReference type="Google" id="ProtNLM"/>
    </source>
</evidence>
<dbReference type="PRINTS" id="PR00463">
    <property type="entry name" value="EP450I"/>
</dbReference>
<keyword evidence="4" id="KW-0408">Iron</keyword>
<dbReference type="InterPro" id="IPR036396">
    <property type="entry name" value="Cyt_P450_sf"/>
</dbReference>
<evidence type="ECO:0000256" key="1">
    <source>
        <dbReference type="ARBA" id="ARBA00001971"/>
    </source>
</evidence>
<keyword evidence="3" id="KW-0479">Metal-binding</keyword>
<evidence type="ECO:0000256" key="2">
    <source>
        <dbReference type="ARBA" id="ARBA00010617"/>
    </source>
</evidence>